<sequence length="745" mass="83396">MKWKWMLVFAVAWFGLGFAGQPALAENNMDIEVNLPLGGIVKYESWVRLGVTITSQETDISGFVELSRKPLSKNLRQSNFRRPVKLEQGKSTTLFFDLPMQILLDNWYVHVTQNGQVLKSEKLRLPYPKDGQTIGVVDEGGNAFHFLAVNASQSKMNRPISVQNLTPDMLPDQSWMYESLDVLAISGKQGALIDDAQLAAIKEWIKLGGVVILSAGPGQDGLVQRFADILPIQAGQKGSVPLAEALRTYAGDKPAPPGKLGVYNKELPLYVAKKSGQGVFLFVNYDVTAEPLASWQHNLPLWQNVMVQQGVTTVLENKRYFDQMSRSLLELSKKIPDVQTPPPVWMVVMWGGYVLLVAPLAYFVLKKAGRREWAWGIIPGAAILLTVGIFAIGKPLVVKTNVSYTISEISVLDEKLAKVRTGTTFLAVDKDGYDVIVEPSIVAVPLTQGRNDYEPEGITDGSRLLSYRNLPYLTPKQAIGFGVMHDIGAFEVDVHVEENRLVGQVKNNTVYSYEQSFLEVGLQRIPIGALKKGEEKQIDAVLESLFMPRDQQQDEQDSPEKRRKEMQENIIGYAQGGQVRLIGITTEPVPLMKMQEPHQAHYWNVVNQTVQLQPQAEGDVILPYGLLNAELFEASGDYESNSGYLWQLGKGSITFELRTDATNLELKRLLVPLDHSSYRPFRIEYFHQKSGKWRTVEHGTKLVLEQELQDALTANRTLLLRFSNSTASRLSLPTPFFQVEGVRKW</sequence>
<name>A0A3M8B5V3_9BACL</name>
<organism evidence="5 6">
    <name type="scientific">Brevibacillus agri</name>
    <dbReference type="NCBI Taxonomy" id="51101"/>
    <lineage>
        <taxon>Bacteria</taxon>
        <taxon>Bacillati</taxon>
        <taxon>Bacillota</taxon>
        <taxon>Bacilli</taxon>
        <taxon>Bacillales</taxon>
        <taxon>Paenibacillaceae</taxon>
        <taxon>Brevibacillus</taxon>
    </lineage>
</organism>
<comment type="caution">
    <text evidence="5">The sequence shown here is derived from an EMBL/GenBank/DDBJ whole genome shotgun (WGS) entry which is preliminary data.</text>
</comment>
<evidence type="ECO:0000313" key="5">
    <source>
        <dbReference type="EMBL" id="RNB58814.1"/>
    </source>
</evidence>
<dbReference type="EMBL" id="RHHN01000017">
    <property type="protein sequence ID" value="RNB58814.1"/>
    <property type="molecule type" value="Genomic_DNA"/>
</dbReference>
<dbReference type="Proteomes" id="UP000276178">
    <property type="component" value="Unassembled WGS sequence"/>
</dbReference>
<feature type="region of interest" description="Disordered" evidence="1">
    <location>
        <begin position="545"/>
        <end position="564"/>
    </location>
</feature>
<dbReference type="GeneID" id="82811411"/>
<dbReference type="EMBL" id="BJOD01000038">
    <property type="protein sequence ID" value="GED27254.1"/>
    <property type="molecule type" value="Genomic_DNA"/>
</dbReference>
<gene>
    <name evidence="4" type="ORF">BAG01nite_33560</name>
    <name evidence="5" type="ORF">EB820_05400</name>
</gene>
<evidence type="ECO:0000313" key="6">
    <source>
        <dbReference type="Proteomes" id="UP000276178"/>
    </source>
</evidence>
<dbReference type="AlphaFoldDB" id="A0A3M8B5V3"/>
<evidence type="ECO:0000256" key="2">
    <source>
        <dbReference type="SAM" id="Phobius"/>
    </source>
</evidence>
<keyword evidence="2" id="KW-0812">Transmembrane</keyword>
<keyword evidence="7" id="KW-1185">Reference proteome</keyword>
<feature type="transmembrane region" description="Helical" evidence="2">
    <location>
        <begin position="372"/>
        <end position="393"/>
    </location>
</feature>
<feature type="transmembrane region" description="Helical" evidence="2">
    <location>
        <begin position="344"/>
        <end position="365"/>
    </location>
</feature>
<dbReference type="RefSeq" id="WP_005836302.1">
    <property type="nucleotide sequence ID" value="NZ_BJOD01000038.1"/>
</dbReference>
<reference evidence="4 7" key="2">
    <citation type="submission" date="2019-06" db="EMBL/GenBank/DDBJ databases">
        <title>Whole genome shotgun sequence of Brevibacillus agri NBRC 15538.</title>
        <authorList>
            <person name="Hosoyama A."/>
            <person name="Uohara A."/>
            <person name="Ohji S."/>
            <person name="Ichikawa N."/>
        </authorList>
    </citation>
    <scope>NUCLEOTIDE SEQUENCE [LARGE SCALE GENOMIC DNA]</scope>
    <source>
        <strain evidence="4 7">NBRC 15538</strain>
    </source>
</reference>
<evidence type="ECO:0000256" key="3">
    <source>
        <dbReference type="SAM" id="SignalP"/>
    </source>
</evidence>
<evidence type="ECO:0000313" key="7">
    <source>
        <dbReference type="Proteomes" id="UP000317180"/>
    </source>
</evidence>
<evidence type="ECO:0000256" key="1">
    <source>
        <dbReference type="SAM" id="MobiDB-lite"/>
    </source>
</evidence>
<accession>A0A3M8B5V3</accession>
<proteinExistence type="predicted"/>
<evidence type="ECO:0008006" key="8">
    <source>
        <dbReference type="Google" id="ProtNLM"/>
    </source>
</evidence>
<protein>
    <recommendedName>
        <fullName evidence="8">DUF4350 domain-containing protein</fullName>
    </recommendedName>
</protein>
<keyword evidence="2" id="KW-0472">Membrane</keyword>
<evidence type="ECO:0000313" key="4">
    <source>
        <dbReference type="EMBL" id="GED27254.1"/>
    </source>
</evidence>
<feature type="signal peptide" evidence="3">
    <location>
        <begin position="1"/>
        <end position="25"/>
    </location>
</feature>
<reference evidence="5 6" key="1">
    <citation type="submission" date="2018-10" db="EMBL/GenBank/DDBJ databases">
        <title>Phylogenomics of Brevibacillus.</title>
        <authorList>
            <person name="Dunlap C."/>
        </authorList>
    </citation>
    <scope>NUCLEOTIDE SEQUENCE [LARGE SCALE GENOMIC DNA]</scope>
    <source>
        <strain evidence="5 6">NRRL NRS 1219</strain>
    </source>
</reference>
<keyword evidence="2" id="KW-1133">Transmembrane helix</keyword>
<dbReference type="OrthoDB" id="137965at2"/>
<dbReference type="Proteomes" id="UP000317180">
    <property type="component" value="Unassembled WGS sequence"/>
</dbReference>
<feature type="chain" id="PRO_5018226698" description="DUF4350 domain-containing protein" evidence="3">
    <location>
        <begin position="26"/>
        <end position="745"/>
    </location>
</feature>
<keyword evidence="3" id="KW-0732">Signal</keyword>